<dbReference type="PANTHER" id="PTHR30204">
    <property type="entry name" value="REDOX-CYCLING DRUG-SENSING TRANSCRIPTIONAL ACTIVATOR SOXR"/>
    <property type="match status" value="1"/>
</dbReference>
<dbReference type="Pfam" id="PF13411">
    <property type="entry name" value="MerR_1"/>
    <property type="match status" value="1"/>
</dbReference>
<dbReference type="InterPro" id="IPR047057">
    <property type="entry name" value="MerR_fam"/>
</dbReference>
<dbReference type="Gene3D" id="1.10.1660.10">
    <property type="match status" value="1"/>
</dbReference>
<dbReference type="PANTHER" id="PTHR30204:SF3">
    <property type="entry name" value="HTH MERR-TYPE DOMAIN-CONTAINING PROTEIN"/>
    <property type="match status" value="1"/>
</dbReference>
<dbReference type="Proteomes" id="UP000613840">
    <property type="component" value="Unassembled WGS sequence"/>
</dbReference>
<evidence type="ECO:0000313" key="3">
    <source>
        <dbReference type="EMBL" id="GGL52601.1"/>
    </source>
</evidence>
<evidence type="ECO:0000313" key="4">
    <source>
        <dbReference type="Proteomes" id="UP000613840"/>
    </source>
</evidence>
<reference evidence="3" key="1">
    <citation type="journal article" date="2014" name="Int. J. Syst. Evol. Microbiol.">
        <title>Complete genome sequence of Corynebacterium casei LMG S-19264T (=DSM 44701T), isolated from a smear-ripened cheese.</title>
        <authorList>
            <consortium name="US DOE Joint Genome Institute (JGI-PGF)"/>
            <person name="Walter F."/>
            <person name="Albersmeier A."/>
            <person name="Kalinowski J."/>
            <person name="Ruckert C."/>
        </authorList>
    </citation>
    <scope>NUCLEOTIDE SEQUENCE</scope>
    <source>
        <strain evidence="3">CGMCC 4.7306</strain>
    </source>
</reference>
<protein>
    <submittedName>
        <fullName evidence="3">Transcriptional regulator</fullName>
    </submittedName>
</protein>
<accession>A0A917S2R1</accession>
<dbReference type="InterPro" id="IPR000551">
    <property type="entry name" value="MerR-type_HTH_dom"/>
</dbReference>
<dbReference type="EMBL" id="BMMZ01000002">
    <property type="protein sequence ID" value="GGL52601.1"/>
    <property type="molecule type" value="Genomic_DNA"/>
</dbReference>
<evidence type="ECO:0000259" key="2">
    <source>
        <dbReference type="PROSITE" id="PS50937"/>
    </source>
</evidence>
<dbReference type="GO" id="GO:0003677">
    <property type="term" value="F:DNA binding"/>
    <property type="evidence" value="ECO:0007669"/>
    <property type="project" value="UniProtKB-KW"/>
</dbReference>
<reference evidence="3" key="2">
    <citation type="submission" date="2020-09" db="EMBL/GenBank/DDBJ databases">
        <authorList>
            <person name="Sun Q."/>
            <person name="Zhou Y."/>
        </authorList>
    </citation>
    <scope>NUCLEOTIDE SEQUENCE</scope>
    <source>
        <strain evidence="3">CGMCC 4.7306</strain>
    </source>
</reference>
<name>A0A917S2R1_9ACTN</name>
<organism evidence="3 4">
    <name type="scientific">Microlunatus endophyticus</name>
    <dbReference type="NCBI Taxonomy" id="1716077"/>
    <lineage>
        <taxon>Bacteria</taxon>
        <taxon>Bacillati</taxon>
        <taxon>Actinomycetota</taxon>
        <taxon>Actinomycetes</taxon>
        <taxon>Propionibacteriales</taxon>
        <taxon>Propionibacteriaceae</taxon>
        <taxon>Microlunatus</taxon>
    </lineage>
</organism>
<dbReference type="InterPro" id="IPR009061">
    <property type="entry name" value="DNA-bd_dom_put_sf"/>
</dbReference>
<dbReference type="GO" id="GO:0003700">
    <property type="term" value="F:DNA-binding transcription factor activity"/>
    <property type="evidence" value="ECO:0007669"/>
    <property type="project" value="InterPro"/>
</dbReference>
<keyword evidence="1" id="KW-0238">DNA-binding</keyword>
<dbReference type="PROSITE" id="PS50937">
    <property type="entry name" value="HTH_MERR_2"/>
    <property type="match status" value="1"/>
</dbReference>
<feature type="domain" description="HTH merR-type" evidence="2">
    <location>
        <begin position="49"/>
        <end position="110"/>
    </location>
</feature>
<dbReference type="SMART" id="SM00422">
    <property type="entry name" value="HTH_MERR"/>
    <property type="match status" value="1"/>
</dbReference>
<proteinExistence type="predicted"/>
<dbReference type="SUPFAM" id="SSF46955">
    <property type="entry name" value="Putative DNA-binding domain"/>
    <property type="match status" value="1"/>
</dbReference>
<dbReference type="AlphaFoldDB" id="A0A917S2R1"/>
<keyword evidence="4" id="KW-1185">Reference proteome</keyword>
<comment type="caution">
    <text evidence="3">The sequence shown here is derived from an EMBL/GenBank/DDBJ whole genome shotgun (WGS) entry which is preliminary data.</text>
</comment>
<gene>
    <name evidence="3" type="ORF">GCM10011575_08710</name>
</gene>
<sequence length="204" mass="22047">MTSKGRTAESADQPTLPMGEAQDLLFEGDFAPLPSDRGFRGPVACSVVGITYRQLDYWARTGLVTPEIRGASGSGSQRLYSFRDILILKVIKRLIDAGISLNQIRTAIEHLRARGVNDLSEVTLMSDGVSVFECTSDDEVIDLLRGGQGVFGIALGGVWKDIEGSLATLPVERAEVAEHDDETEAALKAADDELSRRRRARAAG</sequence>
<evidence type="ECO:0000256" key="1">
    <source>
        <dbReference type="ARBA" id="ARBA00023125"/>
    </source>
</evidence>